<evidence type="ECO:0000313" key="1">
    <source>
        <dbReference type="EMBL" id="EGV27647.1"/>
    </source>
</evidence>
<proteinExistence type="predicted"/>
<sequence length="543" mass="62503">MSNEYSHICSDSAIRQAWFLFSDLNTRFNILNEECCHLQDTVWGLLENPPETRSPDKRLIDFRQCDAEPGDGPNDTHWALLSTLQRALRSLYNYLGSVAIAIEQNQMGCRDRFRDLCHRRDHRSFFWFCAQRDAFVNDQFETYTAQLEHAHVKLIQIAENAPGTLPQPTLLRRWSSALYGDFLSAYSRHVDWETAVLASYESSSGSGADPEFARQRGKEYFIHSWAHIPASRMRSHRLTRDHFGKDFGPFRSIRSAFFYLEMPLLFPLLYHECAHAHLDGESDKATAFFRARLVLTDHLWESAQHDTVLPQRRSTWLELTGEIWADAMSVALCGVGYVAALAMQLFAKNEGVFFERSSSEVGIDELGLPGRRIWEPLELIDERTFWEVRLRITLWLCRDLHGETLDLEMRDWLEGVEEAMEAQYQGGLAAFAECREHFEQWRYRRIVSDKVLEVAQEVIRPWIPRLSRHTAISDAYRISDPVAAAIKRAIGGLHKDIFGEEGVSSCDPGSMRIDQVALYAKWCFSKGALTKLNNHRLKAGGFE</sequence>
<organism evidence="1 2">
    <name type="scientific">Thiorhodococcus drewsii AZ1</name>
    <dbReference type="NCBI Taxonomy" id="765913"/>
    <lineage>
        <taxon>Bacteria</taxon>
        <taxon>Pseudomonadati</taxon>
        <taxon>Pseudomonadota</taxon>
        <taxon>Gammaproteobacteria</taxon>
        <taxon>Chromatiales</taxon>
        <taxon>Chromatiaceae</taxon>
        <taxon>Thiorhodococcus</taxon>
    </lineage>
</organism>
<reference evidence="1 2" key="1">
    <citation type="submission" date="2011-06" db="EMBL/GenBank/DDBJ databases">
        <title>The draft genome of Thiorhodococcus drewsii AZ1.</title>
        <authorList>
            <consortium name="US DOE Joint Genome Institute (JGI-PGF)"/>
            <person name="Lucas S."/>
            <person name="Han J."/>
            <person name="Lapidus A."/>
            <person name="Cheng J.-F."/>
            <person name="Goodwin L."/>
            <person name="Pitluck S."/>
            <person name="Peters L."/>
            <person name="Land M.L."/>
            <person name="Hauser L."/>
            <person name="Vogl K."/>
            <person name="Liu Z."/>
            <person name="Imhoff J."/>
            <person name="Thiel V."/>
            <person name="Frigaard N.-U."/>
            <person name="Bryant D.A."/>
            <person name="Woyke T.J."/>
        </authorList>
    </citation>
    <scope>NUCLEOTIDE SEQUENCE [LARGE SCALE GENOMIC DNA]</scope>
    <source>
        <strain evidence="1 2">AZ1</strain>
    </source>
</reference>
<name>G2E8C2_9GAMM</name>
<gene>
    <name evidence="1" type="ORF">ThidrDRAFT_4536</name>
</gene>
<protein>
    <submittedName>
        <fullName evidence="1">Uncharacterized protein</fullName>
    </submittedName>
</protein>
<keyword evidence="2" id="KW-1185">Reference proteome</keyword>
<comment type="caution">
    <text evidence="1">The sequence shown here is derived from an EMBL/GenBank/DDBJ whole genome shotgun (WGS) entry which is preliminary data.</text>
</comment>
<dbReference type="AlphaFoldDB" id="G2E8C2"/>
<dbReference type="EMBL" id="AFWT01000074">
    <property type="protein sequence ID" value="EGV27647.1"/>
    <property type="molecule type" value="Genomic_DNA"/>
</dbReference>
<evidence type="ECO:0000313" key="2">
    <source>
        <dbReference type="Proteomes" id="UP000004200"/>
    </source>
</evidence>
<dbReference type="Proteomes" id="UP000004200">
    <property type="component" value="Unassembled WGS sequence"/>
</dbReference>
<accession>G2E8C2</accession>